<organism evidence="1 2">
    <name type="scientific">Candidatus Dorea gallistercoris</name>
    <dbReference type="NCBI Taxonomy" id="2838542"/>
    <lineage>
        <taxon>Bacteria</taxon>
        <taxon>Bacillati</taxon>
        <taxon>Bacillota</taxon>
        <taxon>Clostridia</taxon>
        <taxon>Lachnospirales</taxon>
        <taxon>Lachnospiraceae</taxon>
        <taxon>Dorea</taxon>
    </lineage>
</organism>
<sequence>MRSGNGCFDAEVSLNLLSHRSIRAYQDKRQYDEQYALYLKERPWNSRGGNWTGLAADFYKPPYEHYPEVPAMQK</sequence>
<protein>
    <submittedName>
        <fullName evidence="1">Uncharacterized protein</fullName>
    </submittedName>
</protein>
<gene>
    <name evidence="1" type="ORF">H9873_02915</name>
</gene>
<dbReference type="EMBL" id="DXGF01000052">
    <property type="protein sequence ID" value="HIW83257.1"/>
    <property type="molecule type" value="Genomic_DNA"/>
</dbReference>
<proteinExistence type="predicted"/>
<dbReference type="AlphaFoldDB" id="A0A9D1RAT9"/>
<comment type="caution">
    <text evidence="1">The sequence shown here is derived from an EMBL/GenBank/DDBJ whole genome shotgun (WGS) entry which is preliminary data.</text>
</comment>
<name>A0A9D1RAT9_9FIRM</name>
<reference evidence="1" key="2">
    <citation type="submission" date="2021-04" db="EMBL/GenBank/DDBJ databases">
        <authorList>
            <person name="Gilroy R."/>
        </authorList>
    </citation>
    <scope>NUCLEOTIDE SEQUENCE</scope>
    <source>
        <strain evidence="1">ChiSxjej1B13-11762</strain>
    </source>
</reference>
<evidence type="ECO:0000313" key="1">
    <source>
        <dbReference type="EMBL" id="HIW83257.1"/>
    </source>
</evidence>
<evidence type="ECO:0000313" key="2">
    <source>
        <dbReference type="Proteomes" id="UP000824263"/>
    </source>
</evidence>
<accession>A0A9D1RAT9</accession>
<reference evidence="1" key="1">
    <citation type="journal article" date="2021" name="PeerJ">
        <title>Extensive microbial diversity within the chicken gut microbiome revealed by metagenomics and culture.</title>
        <authorList>
            <person name="Gilroy R."/>
            <person name="Ravi A."/>
            <person name="Getino M."/>
            <person name="Pursley I."/>
            <person name="Horton D.L."/>
            <person name="Alikhan N.F."/>
            <person name="Baker D."/>
            <person name="Gharbi K."/>
            <person name="Hall N."/>
            <person name="Watson M."/>
            <person name="Adriaenssens E.M."/>
            <person name="Foster-Nyarko E."/>
            <person name="Jarju S."/>
            <person name="Secka A."/>
            <person name="Antonio M."/>
            <person name="Oren A."/>
            <person name="Chaudhuri R.R."/>
            <person name="La Ragione R."/>
            <person name="Hildebrand F."/>
            <person name="Pallen M.J."/>
        </authorList>
    </citation>
    <scope>NUCLEOTIDE SEQUENCE</scope>
    <source>
        <strain evidence="1">ChiSxjej1B13-11762</strain>
    </source>
</reference>
<dbReference type="Proteomes" id="UP000824263">
    <property type="component" value="Unassembled WGS sequence"/>
</dbReference>